<evidence type="ECO:0000313" key="3">
    <source>
        <dbReference type="Proteomes" id="UP000176284"/>
    </source>
</evidence>
<dbReference type="STRING" id="1798410.A3H63_00055"/>
<dbReference type="EMBL" id="MHJM01000006">
    <property type="protein sequence ID" value="OGY68201.1"/>
    <property type="molecule type" value="Genomic_DNA"/>
</dbReference>
<proteinExistence type="predicted"/>
<sequence length="129" mass="15406">MLFKFPKNDKQFIWTSHVKRKMLQYRLSDQKIKLILNNPARTETGIAPRTVAKMKRNDTPKRREELWVMYQEMTSDTRHVTSDKKPETKNLRQPKRLKIISAWRYPGVSPKRNIPIPDDTLEELTKNDN</sequence>
<name>A0A1G1ZUN9_9BACT</name>
<dbReference type="Proteomes" id="UP000176284">
    <property type="component" value="Unassembled WGS sequence"/>
</dbReference>
<gene>
    <name evidence="2" type="ORF">A3H63_00055</name>
</gene>
<comment type="caution">
    <text evidence="2">The sequence shown here is derived from an EMBL/GenBank/DDBJ whole genome shotgun (WGS) entry which is preliminary data.</text>
</comment>
<reference evidence="2 3" key="1">
    <citation type="journal article" date="2016" name="Nat. Commun.">
        <title>Thousands of microbial genomes shed light on interconnected biogeochemical processes in an aquifer system.</title>
        <authorList>
            <person name="Anantharaman K."/>
            <person name="Brown C.T."/>
            <person name="Hug L.A."/>
            <person name="Sharon I."/>
            <person name="Castelle C.J."/>
            <person name="Probst A.J."/>
            <person name="Thomas B.C."/>
            <person name="Singh A."/>
            <person name="Wilkins M.J."/>
            <person name="Karaoz U."/>
            <person name="Brodie E.L."/>
            <person name="Williams K.H."/>
            <person name="Hubbard S.S."/>
            <person name="Banfield J.F."/>
        </authorList>
    </citation>
    <scope>NUCLEOTIDE SEQUENCE [LARGE SCALE GENOMIC DNA]</scope>
</reference>
<feature type="region of interest" description="Disordered" evidence="1">
    <location>
        <begin position="110"/>
        <end position="129"/>
    </location>
</feature>
<dbReference type="AlphaFoldDB" id="A0A1G1ZUN9"/>
<accession>A0A1G1ZUN9</accession>
<organism evidence="2 3">
    <name type="scientific">Candidatus Harrisonbacteria bacterium RIFCSPLOWO2_02_FULL_45_10c</name>
    <dbReference type="NCBI Taxonomy" id="1798410"/>
    <lineage>
        <taxon>Bacteria</taxon>
        <taxon>Candidatus Harrisoniibacteriota</taxon>
    </lineage>
</organism>
<evidence type="ECO:0000313" key="2">
    <source>
        <dbReference type="EMBL" id="OGY68201.1"/>
    </source>
</evidence>
<protein>
    <submittedName>
        <fullName evidence="2">Uncharacterized protein</fullName>
    </submittedName>
</protein>
<evidence type="ECO:0000256" key="1">
    <source>
        <dbReference type="SAM" id="MobiDB-lite"/>
    </source>
</evidence>